<evidence type="ECO:0000313" key="5">
    <source>
        <dbReference type="EMBL" id="WOL02527.1"/>
    </source>
</evidence>
<dbReference type="PANTHER" id="PTHR19919">
    <property type="entry name" value="WD REPEAT CONTAINING PROTEIN"/>
    <property type="match status" value="1"/>
</dbReference>
<dbReference type="InterPro" id="IPR019775">
    <property type="entry name" value="WD40_repeat_CS"/>
</dbReference>
<evidence type="ECO:0000256" key="1">
    <source>
        <dbReference type="ARBA" id="ARBA00022574"/>
    </source>
</evidence>
<dbReference type="AlphaFoldDB" id="A0AAQ3K5R3"/>
<evidence type="ECO:0000256" key="2">
    <source>
        <dbReference type="ARBA" id="ARBA00022737"/>
    </source>
</evidence>
<dbReference type="Gene3D" id="2.130.10.10">
    <property type="entry name" value="YVTN repeat-like/Quinoprotein amine dehydrogenase"/>
    <property type="match status" value="1"/>
</dbReference>
<evidence type="ECO:0000256" key="3">
    <source>
        <dbReference type="PROSITE-ProRule" id="PRU00221"/>
    </source>
</evidence>
<name>A0AAQ3K5R3_9LILI</name>
<keyword evidence="6" id="KW-1185">Reference proteome</keyword>
<dbReference type="InterPro" id="IPR036322">
    <property type="entry name" value="WD40_repeat_dom_sf"/>
</dbReference>
<dbReference type="PROSITE" id="PS00678">
    <property type="entry name" value="WD_REPEATS_1"/>
    <property type="match status" value="1"/>
</dbReference>
<dbReference type="SMART" id="SM00320">
    <property type="entry name" value="WD40"/>
    <property type="match status" value="4"/>
</dbReference>
<dbReference type="EMBL" id="CP136892">
    <property type="protein sequence ID" value="WOL02527.1"/>
    <property type="molecule type" value="Genomic_DNA"/>
</dbReference>
<keyword evidence="2" id="KW-0677">Repeat</keyword>
<proteinExistence type="predicted"/>
<dbReference type="PROSITE" id="PS50082">
    <property type="entry name" value="WD_REPEATS_2"/>
    <property type="match status" value="1"/>
</dbReference>
<dbReference type="InterPro" id="IPR045159">
    <property type="entry name" value="DCAF7-like"/>
</dbReference>
<feature type="region of interest" description="Disordered" evidence="4">
    <location>
        <begin position="1"/>
        <end position="26"/>
    </location>
</feature>
<evidence type="ECO:0000313" key="6">
    <source>
        <dbReference type="Proteomes" id="UP001327560"/>
    </source>
</evidence>
<dbReference type="Pfam" id="PF00400">
    <property type="entry name" value="WD40"/>
    <property type="match status" value="2"/>
</dbReference>
<evidence type="ECO:0000256" key="4">
    <source>
        <dbReference type="SAM" id="MobiDB-lite"/>
    </source>
</evidence>
<sequence length="386" mass="44069">MPARGRGGAGIRGRPSLPETSSSVSDVDRGHGIYEIYTYEAPWPIYAMNWSVRRDKPFRLAAASLMEDRDRNRVEIVQLDEARRRLLSHPFDFEHIYPPTKLMFFPDVHNHHPDLIATSSDVMRLWRVGESSLVELQSILAGNRASKYSGPLTSFDWNDEEPRRICTSSIDTTCTIWDIEREAVETQIVAHEKAVTDVSWGGVGIFASVSADGSVRAFDRRDTEHPTVLYQTSRPFSKPLVHVEWNKLDSRHIAFVMYDDPNVVLLDTRFPASPVIELREHNASANAVSWSPRNANRLCTCGDDANALIWDISYMVHNGDDQQQPPASADPPRLASYFTGAENPMTQIQWSKSHPDWMALTMPNKLQIIRVWHFHLYLSYKQFNYI</sequence>
<dbReference type="PROSITE" id="PS50294">
    <property type="entry name" value="WD_REPEATS_REGION"/>
    <property type="match status" value="1"/>
</dbReference>
<gene>
    <name evidence="5" type="ORF">Cni_G11246</name>
</gene>
<dbReference type="InterPro" id="IPR001680">
    <property type="entry name" value="WD40_rpt"/>
</dbReference>
<feature type="compositionally biased region" description="Gly residues" evidence="4">
    <location>
        <begin position="1"/>
        <end position="11"/>
    </location>
</feature>
<organism evidence="5 6">
    <name type="scientific">Canna indica</name>
    <name type="common">Indian-shot</name>
    <dbReference type="NCBI Taxonomy" id="4628"/>
    <lineage>
        <taxon>Eukaryota</taxon>
        <taxon>Viridiplantae</taxon>
        <taxon>Streptophyta</taxon>
        <taxon>Embryophyta</taxon>
        <taxon>Tracheophyta</taxon>
        <taxon>Spermatophyta</taxon>
        <taxon>Magnoliopsida</taxon>
        <taxon>Liliopsida</taxon>
        <taxon>Zingiberales</taxon>
        <taxon>Cannaceae</taxon>
        <taxon>Canna</taxon>
    </lineage>
</organism>
<dbReference type="Proteomes" id="UP001327560">
    <property type="component" value="Chromosome 3"/>
</dbReference>
<dbReference type="SUPFAM" id="SSF50978">
    <property type="entry name" value="WD40 repeat-like"/>
    <property type="match status" value="1"/>
</dbReference>
<accession>A0AAQ3K5R3</accession>
<reference evidence="5 6" key="1">
    <citation type="submission" date="2023-10" db="EMBL/GenBank/DDBJ databases">
        <title>Chromosome-scale genome assembly provides insights into flower coloration mechanisms of Canna indica.</title>
        <authorList>
            <person name="Li C."/>
        </authorList>
    </citation>
    <scope>NUCLEOTIDE SEQUENCE [LARGE SCALE GENOMIC DNA]</scope>
    <source>
        <tissue evidence="5">Flower</tissue>
    </source>
</reference>
<protein>
    <submittedName>
        <fullName evidence="5">Uncharacterized protein</fullName>
    </submittedName>
</protein>
<feature type="repeat" description="WD" evidence="3">
    <location>
        <begin position="278"/>
        <end position="313"/>
    </location>
</feature>
<keyword evidence="1 3" id="KW-0853">WD repeat</keyword>
<dbReference type="InterPro" id="IPR015943">
    <property type="entry name" value="WD40/YVTN_repeat-like_dom_sf"/>
</dbReference>